<dbReference type="PANTHER" id="PTHR45973">
    <property type="entry name" value="PROTEIN PHOSPHATASE 1 REGULATORY SUBUNIT SDS22-RELATED"/>
    <property type="match status" value="1"/>
</dbReference>
<dbReference type="Pfam" id="PF12799">
    <property type="entry name" value="LRR_4"/>
    <property type="match status" value="3"/>
</dbReference>
<organism evidence="7 8">
    <name type="scientific">Paxillus involutus ATCC 200175</name>
    <dbReference type="NCBI Taxonomy" id="664439"/>
    <lineage>
        <taxon>Eukaryota</taxon>
        <taxon>Fungi</taxon>
        <taxon>Dikarya</taxon>
        <taxon>Basidiomycota</taxon>
        <taxon>Agaricomycotina</taxon>
        <taxon>Agaricomycetes</taxon>
        <taxon>Agaricomycetidae</taxon>
        <taxon>Boletales</taxon>
        <taxon>Paxilineae</taxon>
        <taxon>Paxillaceae</taxon>
        <taxon>Paxillus</taxon>
    </lineage>
</organism>
<dbReference type="PANTHER" id="PTHR45973:SF23">
    <property type="entry name" value="PROTEIN PHOSPHATASE 1 REGULATORY SUBUNIT 7"/>
    <property type="match status" value="1"/>
</dbReference>
<feature type="compositionally biased region" description="Basic and acidic residues" evidence="6">
    <location>
        <begin position="40"/>
        <end position="53"/>
    </location>
</feature>
<protein>
    <recommendedName>
        <fullName evidence="9">Protein phosphatase 1 regulatory subunit 7</fullName>
    </recommendedName>
</protein>
<dbReference type="SUPFAM" id="SSF52058">
    <property type="entry name" value="L domain-like"/>
    <property type="match status" value="1"/>
</dbReference>
<evidence type="ECO:0008006" key="9">
    <source>
        <dbReference type="Google" id="ProtNLM"/>
    </source>
</evidence>
<keyword evidence="2" id="KW-0433">Leucine-rich repeat</keyword>
<dbReference type="HOGENOM" id="CLU_044236_0_0_1"/>
<dbReference type="Pfam" id="PF13855">
    <property type="entry name" value="LRR_8"/>
    <property type="match status" value="1"/>
</dbReference>
<dbReference type="GO" id="GO:0005634">
    <property type="term" value="C:nucleus"/>
    <property type="evidence" value="ECO:0007669"/>
    <property type="project" value="UniProtKB-SubCell"/>
</dbReference>
<dbReference type="Proteomes" id="UP000053647">
    <property type="component" value="Unassembled WGS sequence"/>
</dbReference>
<evidence type="ECO:0000313" key="7">
    <source>
        <dbReference type="EMBL" id="KIJ12823.1"/>
    </source>
</evidence>
<dbReference type="AlphaFoldDB" id="A0A0C9TQR0"/>
<dbReference type="SMART" id="SM00369">
    <property type="entry name" value="LRR_TYP"/>
    <property type="match status" value="7"/>
</dbReference>
<evidence type="ECO:0000256" key="1">
    <source>
        <dbReference type="ARBA" id="ARBA00004123"/>
    </source>
</evidence>
<feature type="region of interest" description="Disordered" evidence="6">
    <location>
        <begin position="30"/>
        <end position="62"/>
    </location>
</feature>
<dbReference type="Gene3D" id="3.80.10.10">
    <property type="entry name" value="Ribonuclease Inhibitor"/>
    <property type="match status" value="2"/>
</dbReference>
<reference evidence="7 8" key="1">
    <citation type="submission" date="2014-06" db="EMBL/GenBank/DDBJ databases">
        <authorList>
            <consortium name="DOE Joint Genome Institute"/>
            <person name="Kuo A."/>
            <person name="Kohler A."/>
            <person name="Nagy L.G."/>
            <person name="Floudas D."/>
            <person name="Copeland A."/>
            <person name="Barry K.W."/>
            <person name="Cichocki N."/>
            <person name="Veneault-Fourrey C."/>
            <person name="LaButti K."/>
            <person name="Lindquist E.A."/>
            <person name="Lipzen A."/>
            <person name="Lundell T."/>
            <person name="Morin E."/>
            <person name="Murat C."/>
            <person name="Sun H."/>
            <person name="Tunlid A."/>
            <person name="Henrissat B."/>
            <person name="Grigoriev I.V."/>
            <person name="Hibbett D.S."/>
            <person name="Martin F."/>
            <person name="Nordberg H.P."/>
            <person name="Cantor M.N."/>
            <person name="Hua S.X."/>
        </authorList>
    </citation>
    <scope>NUCLEOTIDE SEQUENCE [LARGE SCALE GENOMIC DNA]</scope>
    <source>
        <strain evidence="7 8">ATCC 200175</strain>
    </source>
</reference>
<accession>A0A0C9TQR0</accession>
<comment type="subcellular location">
    <subcellularLocation>
        <location evidence="1">Nucleus</location>
    </subcellularLocation>
</comment>
<dbReference type="InterPro" id="IPR001611">
    <property type="entry name" value="Leu-rich_rpt"/>
</dbReference>
<evidence type="ECO:0000256" key="4">
    <source>
        <dbReference type="ARBA" id="ARBA00023242"/>
    </source>
</evidence>
<keyword evidence="3" id="KW-0677">Repeat</keyword>
<keyword evidence="8" id="KW-1185">Reference proteome</keyword>
<dbReference type="PROSITE" id="PS51450">
    <property type="entry name" value="LRR"/>
    <property type="match status" value="8"/>
</dbReference>
<evidence type="ECO:0000256" key="5">
    <source>
        <dbReference type="ARBA" id="ARBA00023460"/>
    </source>
</evidence>
<dbReference type="InterPro" id="IPR025875">
    <property type="entry name" value="Leu-rich_rpt_4"/>
</dbReference>
<evidence type="ECO:0000256" key="6">
    <source>
        <dbReference type="SAM" id="MobiDB-lite"/>
    </source>
</evidence>
<dbReference type="InterPro" id="IPR032675">
    <property type="entry name" value="LRR_dom_sf"/>
</dbReference>
<dbReference type="InterPro" id="IPR003591">
    <property type="entry name" value="Leu-rich_rpt_typical-subtyp"/>
</dbReference>
<evidence type="ECO:0000256" key="2">
    <source>
        <dbReference type="ARBA" id="ARBA00022614"/>
    </source>
</evidence>
<proteinExistence type="inferred from homology"/>
<reference evidence="8" key="2">
    <citation type="submission" date="2015-01" db="EMBL/GenBank/DDBJ databases">
        <title>Evolutionary Origins and Diversification of the Mycorrhizal Mutualists.</title>
        <authorList>
            <consortium name="DOE Joint Genome Institute"/>
            <consortium name="Mycorrhizal Genomics Consortium"/>
            <person name="Kohler A."/>
            <person name="Kuo A."/>
            <person name="Nagy L.G."/>
            <person name="Floudas D."/>
            <person name="Copeland A."/>
            <person name="Barry K.W."/>
            <person name="Cichocki N."/>
            <person name="Veneault-Fourrey C."/>
            <person name="LaButti K."/>
            <person name="Lindquist E.A."/>
            <person name="Lipzen A."/>
            <person name="Lundell T."/>
            <person name="Morin E."/>
            <person name="Murat C."/>
            <person name="Riley R."/>
            <person name="Ohm R."/>
            <person name="Sun H."/>
            <person name="Tunlid A."/>
            <person name="Henrissat B."/>
            <person name="Grigoriev I.V."/>
            <person name="Hibbett D.S."/>
            <person name="Martin F."/>
        </authorList>
    </citation>
    <scope>NUCLEOTIDE SEQUENCE [LARGE SCALE GENOMIC DNA]</scope>
    <source>
        <strain evidence="8">ATCC 200175</strain>
    </source>
</reference>
<dbReference type="EMBL" id="KN819359">
    <property type="protein sequence ID" value="KIJ12823.1"/>
    <property type="molecule type" value="Genomic_DNA"/>
</dbReference>
<dbReference type="OrthoDB" id="266138at2759"/>
<dbReference type="SMART" id="SM00365">
    <property type="entry name" value="LRR_SD22"/>
    <property type="match status" value="9"/>
</dbReference>
<comment type="similarity">
    <text evidence="5">Belongs to the SDS22 family.</text>
</comment>
<keyword evidence="4" id="KW-0539">Nucleus</keyword>
<dbReference type="InterPro" id="IPR050576">
    <property type="entry name" value="Cilia_flagella_integrity"/>
</dbReference>
<sequence length="380" mass="42807">MSGSDVSKTELSGSEDKDFVVVGRPTARVVLPSADDPETHDDGSEYELAREEAGENEEDALEDFPDDTDELELVHARISSLAPLRLQRFAGHLKRLCLRQNAISFLDPEVFHRLVGLEELDLYDNKIKDVDDALDRLSSLTTLDLSFNLLRSIPDGLAHLPSLKTVYFVQDRISKITGLGASVALTSLELGGNKIRRIEGLDALVNLEELWLGKNKLSKLEQNLENLTKLRILSLQSNRITKIENLEKLENLEELYLSHNGVEKIEGLEQNKKLKTLDLGTNFIPEIENVSHLTSLEELWLNGNKIPDLRALDPQLKHLASLETIYLEGNPCQVSEGAIYRRKIKLSLPQVKQIDATWVPFPLPHLSFQSDWVPRFAQPL</sequence>
<evidence type="ECO:0000313" key="8">
    <source>
        <dbReference type="Proteomes" id="UP000053647"/>
    </source>
</evidence>
<name>A0A0C9TQR0_PAXIN</name>
<gene>
    <name evidence="7" type="ORF">PAXINDRAFT_117785</name>
</gene>
<evidence type="ECO:0000256" key="3">
    <source>
        <dbReference type="ARBA" id="ARBA00022737"/>
    </source>
</evidence>
<dbReference type="FunFam" id="3.80.10.10:FF:000055">
    <property type="entry name" value="Protein phosphatase 1 regulatory subunit 7"/>
    <property type="match status" value="1"/>
</dbReference>